<gene>
    <name evidence="1" type="ORF">SAMN03084138_01059</name>
</gene>
<dbReference type="STRING" id="1121869.SAMN03084138_01059"/>
<dbReference type="AlphaFoldDB" id="A0A1I5LSX8"/>
<evidence type="ECO:0000313" key="1">
    <source>
        <dbReference type="EMBL" id="SFP00365.1"/>
    </source>
</evidence>
<dbReference type="GeneID" id="35872271"/>
<evidence type="ECO:0000313" key="2">
    <source>
        <dbReference type="Proteomes" id="UP000182692"/>
    </source>
</evidence>
<dbReference type="OrthoDB" id="8612466at2"/>
<dbReference type="EMBL" id="FOWR01000006">
    <property type="protein sequence ID" value="SFP00365.1"/>
    <property type="molecule type" value="Genomic_DNA"/>
</dbReference>
<sequence>MLTRFSYAYGSTLYVQIWNDRLRILDGKTGNTFDESPLVAWHADKPWRKRFAGFGDDVKTLDESHLIKNPFDHPRSLIADIETGAILLRCAMTSLIQRNFFTSRIQVILHPMECVEGGLTSVEQKAFKTMAHDAGVSDVFLYWGEPLEAHQLNVDGLSTPHLQQG</sequence>
<reference evidence="1 2" key="1">
    <citation type="submission" date="2016-10" db="EMBL/GenBank/DDBJ databases">
        <authorList>
            <person name="de Groot N.N."/>
        </authorList>
    </citation>
    <scope>NUCLEOTIDE SEQUENCE [LARGE SCALE GENOMIC DNA]</scope>
    <source>
        <strain evidence="1 2">DSM 15893</strain>
    </source>
</reference>
<dbReference type="RefSeq" id="WP_017017314.1">
    <property type="nucleotide sequence ID" value="NZ_FOWR01000006.1"/>
</dbReference>
<name>A0A1I5LSX8_9GAMM</name>
<organism evidence="1 2">
    <name type="scientific">Enterovibrio norvegicus DSM 15893</name>
    <dbReference type="NCBI Taxonomy" id="1121869"/>
    <lineage>
        <taxon>Bacteria</taxon>
        <taxon>Pseudomonadati</taxon>
        <taxon>Pseudomonadota</taxon>
        <taxon>Gammaproteobacteria</taxon>
        <taxon>Vibrionales</taxon>
        <taxon>Vibrionaceae</taxon>
        <taxon>Enterovibrio</taxon>
    </lineage>
</organism>
<proteinExistence type="predicted"/>
<accession>A0A1I5LSX8</accession>
<dbReference type="Proteomes" id="UP000182692">
    <property type="component" value="Unassembled WGS sequence"/>
</dbReference>
<protein>
    <submittedName>
        <fullName evidence="1">Rod shape-determining protein MreB</fullName>
    </submittedName>
</protein>
<dbReference type="Gene3D" id="3.30.420.40">
    <property type="match status" value="1"/>
</dbReference>